<evidence type="ECO:0000313" key="1">
    <source>
        <dbReference type="EMBL" id="MPN49368.1"/>
    </source>
</evidence>
<gene>
    <name evidence="1" type="ORF">SDC9_196988</name>
</gene>
<comment type="caution">
    <text evidence="1">The sequence shown here is derived from an EMBL/GenBank/DDBJ whole genome shotgun (WGS) entry which is preliminary data.</text>
</comment>
<accession>A0A645IDH9</accession>
<dbReference type="AlphaFoldDB" id="A0A645IDH9"/>
<protein>
    <submittedName>
        <fullName evidence="1">Uncharacterized protein</fullName>
    </submittedName>
</protein>
<organism evidence="1">
    <name type="scientific">bioreactor metagenome</name>
    <dbReference type="NCBI Taxonomy" id="1076179"/>
    <lineage>
        <taxon>unclassified sequences</taxon>
        <taxon>metagenomes</taxon>
        <taxon>ecological metagenomes</taxon>
    </lineage>
</organism>
<name>A0A645IDH9_9ZZZZ</name>
<sequence length="145" mass="16229">MEDKLSLYIRGVSWKTYWHDSVVCLVIQADYDASDYVDYGVYSYDFASNTAVTNAQLFDMAGLTEDEFLTKAREEVGKAFDSANSEIKDSFDGYDDLREWTLSDENINADMMTYVDGDGALTVITPIGVPAGSGWYYDKVTVSEP</sequence>
<dbReference type="EMBL" id="VSSQ01112553">
    <property type="protein sequence ID" value="MPN49368.1"/>
    <property type="molecule type" value="Genomic_DNA"/>
</dbReference>
<reference evidence="1" key="1">
    <citation type="submission" date="2019-08" db="EMBL/GenBank/DDBJ databases">
        <authorList>
            <person name="Kucharzyk K."/>
            <person name="Murdoch R.W."/>
            <person name="Higgins S."/>
            <person name="Loffler F."/>
        </authorList>
    </citation>
    <scope>NUCLEOTIDE SEQUENCE</scope>
</reference>
<proteinExistence type="predicted"/>